<comment type="similarity">
    <text evidence="3">Belongs to the folylpolyglutamate synthase family.</text>
</comment>
<evidence type="ECO:0000256" key="4">
    <source>
        <dbReference type="ARBA" id="ARBA00013025"/>
    </source>
</evidence>
<organism evidence="15 16">
    <name type="scientific">Zingiber officinale</name>
    <name type="common">Ginger</name>
    <name type="synonym">Amomum zingiber</name>
    <dbReference type="NCBI Taxonomy" id="94328"/>
    <lineage>
        <taxon>Eukaryota</taxon>
        <taxon>Viridiplantae</taxon>
        <taxon>Streptophyta</taxon>
        <taxon>Embryophyta</taxon>
        <taxon>Tracheophyta</taxon>
        <taxon>Spermatophyta</taxon>
        <taxon>Magnoliopsida</taxon>
        <taxon>Liliopsida</taxon>
        <taxon>Zingiberales</taxon>
        <taxon>Zingiberaceae</taxon>
        <taxon>Zingiber</taxon>
    </lineage>
</organism>
<evidence type="ECO:0000256" key="13">
    <source>
        <dbReference type="ARBA" id="ARBA00030876"/>
    </source>
</evidence>
<evidence type="ECO:0000256" key="3">
    <source>
        <dbReference type="ARBA" id="ARBA00008276"/>
    </source>
</evidence>
<keyword evidence="8" id="KW-0479">Metal-binding</keyword>
<dbReference type="SUPFAM" id="SSF53244">
    <property type="entry name" value="MurD-like peptide ligases, peptide-binding domain"/>
    <property type="match status" value="1"/>
</dbReference>
<accession>A0A8J5H6X1</accession>
<dbReference type="EMBL" id="JACMSC010000005">
    <property type="protein sequence ID" value="KAG6522140.1"/>
    <property type="molecule type" value="Genomic_DNA"/>
</dbReference>
<gene>
    <name evidence="15" type="ORF">ZIOFF_019277</name>
</gene>
<dbReference type="SUPFAM" id="SSF53623">
    <property type="entry name" value="MurD-like peptide ligases, catalytic domain"/>
    <property type="match status" value="1"/>
</dbReference>
<evidence type="ECO:0000256" key="12">
    <source>
        <dbReference type="ARBA" id="ARBA00030592"/>
    </source>
</evidence>
<dbReference type="Gene3D" id="3.90.190.20">
    <property type="entry name" value="Mur ligase, C-terminal domain"/>
    <property type="match status" value="1"/>
</dbReference>
<dbReference type="AlphaFoldDB" id="A0A8J5H6X1"/>
<keyword evidence="9" id="KW-0547">Nucleotide-binding</keyword>
<dbReference type="EC" id="6.3.2.17" evidence="4"/>
<evidence type="ECO:0000256" key="2">
    <source>
        <dbReference type="ARBA" id="ARBA00005150"/>
    </source>
</evidence>
<dbReference type="Gene3D" id="3.40.1190.10">
    <property type="entry name" value="Mur-like, catalytic domain"/>
    <property type="match status" value="1"/>
</dbReference>
<dbReference type="NCBIfam" id="TIGR01499">
    <property type="entry name" value="folC"/>
    <property type="match status" value="1"/>
</dbReference>
<evidence type="ECO:0000256" key="14">
    <source>
        <dbReference type="ARBA" id="ARBA00047493"/>
    </source>
</evidence>
<dbReference type="PANTHER" id="PTHR11136:SF5">
    <property type="entry name" value="FOLYLPOLYGLUTAMATE SYNTHASE, MITOCHONDRIAL"/>
    <property type="match status" value="1"/>
</dbReference>
<dbReference type="InterPro" id="IPR036615">
    <property type="entry name" value="Mur_ligase_C_dom_sf"/>
</dbReference>
<keyword evidence="6" id="KW-0554">One-carbon metabolism</keyword>
<dbReference type="InterPro" id="IPR036565">
    <property type="entry name" value="Mur-like_cat_sf"/>
</dbReference>
<evidence type="ECO:0000313" key="16">
    <source>
        <dbReference type="Proteomes" id="UP000734854"/>
    </source>
</evidence>
<evidence type="ECO:0000256" key="10">
    <source>
        <dbReference type="ARBA" id="ARBA00022840"/>
    </source>
</evidence>
<dbReference type="GO" id="GO:0006730">
    <property type="term" value="P:one-carbon metabolic process"/>
    <property type="evidence" value="ECO:0007669"/>
    <property type="project" value="UniProtKB-KW"/>
</dbReference>
<keyword evidence="10" id="KW-0067">ATP-binding</keyword>
<evidence type="ECO:0000313" key="15">
    <source>
        <dbReference type="EMBL" id="KAG6522140.1"/>
    </source>
</evidence>
<proteinExistence type="inferred from homology"/>
<keyword evidence="7" id="KW-0436">Ligase</keyword>
<comment type="catalytic activity">
    <reaction evidence="14">
        <text>(6S)-5,6,7,8-tetrahydrofolyl-(gamma-L-Glu)(n) + L-glutamate + ATP = (6S)-5,6,7,8-tetrahydrofolyl-(gamma-L-Glu)(n+1) + ADP + phosphate + H(+)</text>
        <dbReference type="Rhea" id="RHEA:10580"/>
        <dbReference type="Rhea" id="RHEA-COMP:14738"/>
        <dbReference type="Rhea" id="RHEA-COMP:14740"/>
        <dbReference type="ChEBI" id="CHEBI:15378"/>
        <dbReference type="ChEBI" id="CHEBI:29985"/>
        <dbReference type="ChEBI" id="CHEBI:30616"/>
        <dbReference type="ChEBI" id="CHEBI:43474"/>
        <dbReference type="ChEBI" id="CHEBI:141005"/>
        <dbReference type="ChEBI" id="CHEBI:456216"/>
        <dbReference type="EC" id="6.3.2.17"/>
    </reaction>
</comment>
<dbReference type="GO" id="GO:0005524">
    <property type="term" value="F:ATP binding"/>
    <property type="evidence" value="ECO:0007669"/>
    <property type="project" value="UniProtKB-KW"/>
</dbReference>
<protein>
    <recommendedName>
        <fullName evidence="5">Folylpolyglutamate synthase</fullName>
        <ecNumber evidence="4">6.3.2.17</ecNumber>
    </recommendedName>
    <alternativeName>
        <fullName evidence="13">Folylpoly-gamma-glutamate synthetase</fullName>
    </alternativeName>
    <alternativeName>
        <fullName evidence="12">Tetrahydrofolylpolyglutamate synthase</fullName>
    </alternativeName>
</protein>
<dbReference type="FunFam" id="3.40.1190.10:FF:000008">
    <property type="entry name" value="Folylpolyglutamate synthase"/>
    <property type="match status" value="1"/>
</dbReference>
<evidence type="ECO:0000256" key="5">
    <source>
        <dbReference type="ARBA" id="ARBA00018660"/>
    </source>
</evidence>
<keyword evidence="11" id="KW-0460">Magnesium</keyword>
<comment type="cofactor">
    <cofactor evidence="1">
        <name>a monovalent cation</name>
        <dbReference type="ChEBI" id="CHEBI:60242"/>
    </cofactor>
</comment>
<dbReference type="GO" id="GO:0046872">
    <property type="term" value="F:metal ion binding"/>
    <property type="evidence" value="ECO:0007669"/>
    <property type="project" value="UniProtKB-KW"/>
</dbReference>
<sequence>MFRCITTNRVQLTTNLQHLPRHLPQVEIDLLLRSHSAPLQSSPQSSLLPRPRLLPLAYPSSHRWLKPRLLFVDMGSNGVLLGKEPDLVLSSSYEAAMKALSSLIGGRKNNVKPPKGKLNAMLDYLKLIVFCSVWFKEPSVDPCLMTSNYSILGCKSLSAIAWDEIDPMEMPIVEAIMQSVRDSALETETWGGEDIFFRKCRLEYNSGEVEQYNLLVQGQSSKELCDYMIIGVEKNLIQLNIIHIGGTKGKGSTCTFSEAILRECGFRTGLFTSPHLMDVRERFRINGLDISEDKFLYYFWDCWNILKENVDQNLPMPPLFQFLTVLAFKIFVSEKVDVAVIEVGLGGRLDSTNVVQEPVVCGITSIGMDHMEILGDTIGKIATSKSGIFKPNVPAFTVLQHPDAKLALEERASELMIPLTIVPPLDPKMMRGLTLGLAGDHQFINAGLAVALCINWLQRTGHGELVPQGYPIEELPEAFLRGLSTTSLGGRAQTFIEKNQNSGDLVFYLDGAHSPESMEVCARWFSNTVKEPVRSLTKVMNDHVISSFHNNKHSNEFTRSTMKVNFCILVHLVRFLQVLLFNCMEKRDPQLLLPPLINICASNGVHFSKVIFVPSMSVYHRVDSGSSIVIPDSPANLSWQFILQRTWEKLIHEKDFVNGNGSSKQQLDKSLVHEFHTREAMEKCGDVLNDLSCSAVIPSLPLAIKCLRDYVKENPTLSLQVLVTGSLHLVGDVLKLLKK</sequence>
<comment type="caution">
    <text evidence="15">The sequence shown here is derived from an EMBL/GenBank/DDBJ whole genome shotgun (WGS) entry which is preliminary data.</text>
</comment>
<evidence type="ECO:0000256" key="11">
    <source>
        <dbReference type="ARBA" id="ARBA00022842"/>
    </source>
</evidence>
<dbReference type="FunFam" id="3.90.190.20:FF:000011">
    <property type="entry name" value="Folylpolyglutamate synthase"/>
    <property type="match status" value="1"/>
</dbReference>
<dbReference type="PROSITE" id="PS01012">
    <property type="entry name" value="FOLYLPOLYGLU_SYNT_2"/>
    <property type="match status" value="1"/>
</dbReference>
<reference evidence="15 16" key="1">
    <citation type="submission" date="2020-08" db="EMBL/GenBank/DDBJ databases">
        <title>Plant Genome Project.</title>
        <authorList>
            <person name="Zhang R.-G."/>
        </authorList>
    </citation>
    <scope>NUCLEOTIDE SEQUENCE [LARGE SCALE GENOMIC DNA]</scope>
    <source>
        <tissue evidence="15">Rhizome</tissue>
    </source>
</reference>
<dbReference type="GO" id="GO:0005829">
    <property type="term" value="C:cytosol"/>
    <property type="evidence" value="ECO:0007669"/>
    <property type="project" value="TreeGrafter"/>
</dbReference>
<evidence type="ECO:0000256" key="1">
    <source>
        <dbReference type="ARBA" id="ARBA00001944"/>
    </source>
</evidence>
<dbReference type="InterPro" id="IPR001645">
    <property type="entry name" value="Folylpolyglutamate_synth"/>
</dbReference>
<dbReference type="PANTHER" id="PTHR11136">
    <property type="entry name" value="FOLYLPOLYGLUTAMATE SYNTHASE-RELATED"/>
    <property type="match status" value="1"/>
</dbReference>
<keyword evidence="16" id="KW-1185">Reference proteome</keyword>
<dbReference type="GO" id="GO:0005739">
    <property type="term" value="C:mitochondrion"/>
    <property type="evidence" value="ECO:0007669"/>
    <property type="project" value="TreeGrafter"/>
</dbReference>
<dbReference type="GO" id="GO:0004326">
    <property type="term" value="F:tetrahydrofolylpolyglutamate synthase activity"/>
    <property type="evidence" value="ECO:0007669"/>
    <property type="project" value="UniProtKB-EC"/>
</dbReference>
<name>A0A8J5H6X1_ZINOF</name>
<dbReference type="InterPro" id="IPR018109">
    <property type="entry name" value="Folylpolyglutamate_synth_CS"/>
</dbReference>
<evidence type="ECO:0000256" key="7">
    <source>
        <dbReference type="ARBA" id="ARBA00022598"/>
    </source>
</evidence>
<evidence type="ECO:0000256" key="6">
    <source>
        <dbReference type="ARBA" id="ARBA00022563"/>
    </source>
</evidence>
<dbReference type="Proteomes" id="UP000734854">
    <property type="component" value="Unassembled WGS sequence"/>
</dbReference>
<comment type="pathway">
    <text evidence="2">Cofactor biosynthesis; tetrahydrofolylpolyglutamate biosynthesis.</text>
</comment>
<evidence type="ECO:0000256" key="9">
    <source>
        <dbReference type="ARBA" id="ARBA00022741"/>
    </source>
</evidence>
<evidence type="ECO:0000256" key="8">
    <source>
        <dbReference type="ARBA" id="ARBA00022723"/>
    </source>
</evidence>